<evidence type="ECO:0008006" key="4">
    <source>
        <dbReference type="Google" id="ProtNLM"/>
    </source>
</evidence>
<gene>
    <name evidence="2" type="ORF">Z518_05189</name>
</gene>
<protein>
    <recommendedName>
        <fullName evidence="4">Mitochondrial carrier protein PET8</fullName>
    </recommendedName>
</protein>
<name>A0A0D2FQ41_9EURO</name>
<sequence length="104" mass="11585">MPYLGRSLNPRRTASGFVSLRSVACFHTTSARRALSEDKIDIPERAQEIDRHKSDSVEKAKTGKGEWKPELASQSEQAISGDKSDMTMEQMQKMGEQKSKGAKN</sequence>
<keyword evidence="3" id="KW-1185">Reference proteome</keyword>
<dbReference type="HOGENOM" id="CLU_121514_0_0_1"/>
<organism evidence="2 3">
    <name type="scientific">Rhinocladiella mackenziei CBS 650.93</name>
    <dbReference type="NCBI Taxonomy" id="1442369"/>
    <lineage>
        <taxon>Eukaryota</taxon>
        <taxon>Fungi</taxon>
        <taxon>Dikarya</taxon>
        <taxon>Ascomycota</taxon>
        <taxon>Pezizomycotina</taxon>
        <taxon>Eurotiomycetes</taxon>
        <taxon>Chaetothyriomycetidae</taxon>
        <taxon>Chaetothyriales</taxon>
        <taxon>Herpotrichiellaceae</taxon>
        <taxon>Rhinocladiella</taxon>
    </lineage>
</organism>
<feature type="region of interest" description="Disordered" evidence="1">
    <location>
        <begin position="37"/>
        <end position="104"/>
    </location>
</feature>
<reference evidence="2 3" key="1">
    <citation type="submission" date="2015-01" db="EMBL/GenBank/DDBJ databases">
        <title>The Genome Sequence of Rhinocladiella mackenzie CBS 650.93.</title>
        <authorList>
            <consortium name="The Broad Institute Genomics Platform"/>
            <person name="Cuomo C."/>
            <person name="de Hoog S."/>
            <person name="Gorbushina A."/>
            <person name="Stielow B."/>
            <person name="Teixiera M."/>
            <person name="Abouelleil A."/>
            <person name="Chapman S.B."/>
            <person name="Priest M."/>
            <person name="Young S.K."/>
            <person name="Wortman J."/>
            <person name="Nusbaum C."/>
            <person name="Birren B."/>
        </authorList>
    </citation>
    <scope>NUCLEOTIDE SEQUENCE [LARGE SCALE GENOMIC DNA]</scope>
    <source>
        <strain evidence="2 3">CBS 650.93</strain>
    </source>
</reference>
<dbReference type="VEuPathDB" id="FungiDB:Z518_05189"/>
<dbReference type="RefSeq" id="XP_013271458.1">
    <property type="nucleotide sequence ID" value="XM_013416004.1"/>
</dbReference>
<feature type="compositionally biased region" description="Basic and acidic residues" evidence="1">
    <location>
        <begin position="37"/>
        <end position="69"/>
    </location>
</feature>
<feature type="compositionally biased region" description="Basic and acidic residues" evidence="1">
    <location>
        <begin position="95"/>
        <end position="104"/>
    </location>
</feature>
<dbReference type="Proteomes" id="UP000053617">
    <property type="component" value="Unassembled WGS sequence"/>
</dbReference>
<dbReference type="OrthoDB" id="529205at2759"/>
<evidence type="ECO:0000313" key="2">
    <source>
        <dbReference type="EMBL" id="KIX04322.1"/>
    </source>
</evidence>
<evidence type="ECO:0000313" key="3">
    <source>
        <dbReference type="Proteomes" id="UP000053617"/>
    </source>
</evidence>
<dbReference type="GeneID" id="25293260"/>
<dbReference type="AlphaFoldDB" id="A0A0D2FQ41"/>
<dbReference type="EMBL" id="KN847478">
    <property type="protein sequence ID" value="KIX04322.1"/>
    <property type="molecule type" value="Genomic_DNA"/>
</dbReference>
<accession>A0A0D2FQ41</accession>
<proteinExistence type="predicted"/>
<evidence type="ECO:0000256" key="1">
    <source>
        <dbReference type="SAM" id="MobiDB-lite"/>
    </source>
</evidence>